<dbReference type="InterPro" id="IPR014047">
    <property type="entry name" value="Chr_Tranpt_l_chain"/>
</dbReference>
<dbReference type="EMBL" id="MSTI01000020">
    <property type="protein sequence ID" value="OLV19767.1"/>
    <property type="molecule type" value="Genomic_DNA"/>
</dbReference>
<proteinExistence type="inferred from homology"/>
<evidence type="ECO:0000313" key="9">
    <source>
        <dbReference type="Proteomes" id="UP000186607"/>
    </source>
</evidence>
<keyword evidence="3" id="KW-1003">Cell membrane</keyword>
<evidence type="ECO:0000256" key="1">
    <source>
        <dbReference type="ARBA" id="ARBA00004651"/>
    </source>
</evidence>
<feature type="transmembrane region" description="Helical" evidence="7">
    <location>
        <begin position="365"/>
        <end position="394"/>
    </location>
</feature>
<comment type="subcellular location">
    <subcellularLocation>
        <location evidence="1">Cell membrane</location>
        <topology evidence="1">Multi-pass membrane protein</topology>
    </subcellularLocation>
</comment>
<feature type="transmembrane region" description="Helical" evidence="7">
    <location>
        <begin position="235"/>
        <end position="259"/>
    </location>
</feature>
<evidence type="ECO:0000256" key="7">
    <source>
        <dbReference type="SAM" id="Phobius"/>
    </source>
</evidence>
<dbReference type="NCBIfam" id="TIGR00937">
    <property type="entry name" value="2A51"/>
    <property type="match status" value="1"/>
</dbReference>
<evidence type="ECO:0000256" key="5">
    <source>
        <dbReference type="ARBA" id="ARBA00022989"/>
    </source>
</evidence>
<gene>
    <name evidence="8" type="ORF">BOO71_0001666</name>
</gene>
<evidence type="ECO:0000256" key="4">
    <source>
        <dbReference type="ARBA" id="ARBA00022692"/>
    </source>
</evidence>
<dbReference type="Proteomes" id="UP000186607">
    <property type="component" value="Unassembled WGS sequence"/>
</dbReference>
<accession>A0A1U7P3L5</accession>
<dbReference type="PANTHER" id="PTHR33567:SF3">
    <property type="entry name" value="CHROMATE ION TRANSPORTER (EUROFUNG)"/>
    <property type="match status" value="1"/>
</dbReference>
<feature type="transmembrane region" description="Helical" evidence="7">
    <location>
        <begin position="15"/>
        <end position="37"/>
    </location>
</feature>
<feature type="transmembrane region" description="Helical" evidence="7">
    <location>
        <begin position="86"/>
        <end position="107"/>
    </location>
</feature>
<dbReference type="PIRSF" id="PIRSF004810">
    <property type="entry name" value="ChrA"/>
    <property type="match status" value="1"/>
</dbReference>
<feature type="transmembrane region" description="Helical" evidence="7">
    <location>
        <begin position="265"/>
        <end position="288"/>
    </location>
</feature>
<feature type="transmembrane region" description="Helical" evidence="7">
    <location>
        <begin position="332"/>
        <end position="353"/>
    </location>
</feature>
<dbReference type="Pfam" id="PF02417">
    <property type="entry name" value="Chromate_transp"/>
    <property type="match status" value="2"/>
</dbReference>
<reference evidence="8 9" key="1">
    <citation type="submission" date="2017-01" db="EMBL/GenBank/DDBJ databases">
        <title>Genome Analysis of Deinococcus marmoris KOPRI26562.</title>
        <authorList>
            <person name="Kim J.H."/>
            <person name="Oh H.-M."/>
        </authorList>
    </citation>
    <scope>NUCLEOTIDE SEQUENCE [LARGE SCALE GENOMIC DNA]</scope>
    <source>
        <strain evidence="8 9">KOPRI26562</strain>
    </source>
</reference>
<feature type="transmembrane region" description="Helical" evidence="7">
    <location>
        <begin position="295"/>
        <end position="320"/>
    </location>
</feature>
<protein>
    <submittedName>
        <fullName evidence="8">Chromate transport protein ChrA</fullName>
    </submittedName>
</protein>
<comment type="similarity">
    <text evidence="2">Belongs to the chromate ion transporter (CHR) (TC 2.A.51) family.</text>
</comment>
<dbReference type="eggNOG" id="COG2059">
    <property type="taxonomic scope" value="Bacteria"/>
</dbReference>
<feature type="transmembrane region" description="Helical" evidence="7">
    <location>
        <begin position="119"/>
        <end position="142"/>
    </location>
</feature>
<keyword evidence="9" id="KW-1185">Reference proteome</keyword>
<evidence type="ECO:0000256" key="2">
    <source>
        <dbReference type="ARBA" id="ARBA00005262"/>
    </source>
</evidence>
<comment type="caution">
    <text evidence="8">The sequence shown here is derived from an EMBL/GenBank/DDBJ whole genome shotgun (WGS) entry which is preliminary data.</text>
</comment>
<dbReference type="InterPro" id="IPR003370">
    <property type="entry name" value="Chromate_transpt"/>
</dbReference>
<dbReference type="GO" id="GO:0005886">
    <property type="term" value="C:plasma membrane"/>
    <property type="evidence" value="ECO:0007669"/>
    <property type="project" value="UniProtKB-SubCell"/>
</dbReference>
<evidence type="ECO:0000313" key="8">
    <source>
        <dbReference type="EMBL" id="OLV19767.1"/>
    </source>
</evidence>
<dbReference type="STRING" id="249408.BOO71_0001666"/>
<feature type="transmembrane region" description="Helical" evidence="7">
    <location>
        <begin position="149"/>
        <end position="182"/>
    </location>
</feature>
<dbReference type="PANTHER" id="PTHR33567">
    <property type="entry name" value="CHROMATE ION TRANSPORTER (EUROFUNG)"/>
    <property type="match status" value="1"/>
</dbReference>
<name>A0A1U7P3L5_9DEIO</name>
<evidence type="ECO:0000256" key="3">
    <source>
        <dbReference type="ARBA" id="ARBA00022475"/>
    </source>
</evidence>
<evidence type="ECO:0000256" key="6">
    <source>
        <dbReference type="ARBA" id="ARBA00023136"/>
    </source>
</evidence>
<keyword evidence="5 7" id="KW-1133">Transmembrane helix</keyword>
<dbReference type="GO" id="GO:0015109">
    <property type="term" value="F:chromate transmembrane transporter activity"/>
    <property type="evidence" value="ECO:0007669"/>
    <property type="project" value="InterPro"/>
</dbReference>
<sequence>MHTCSTLYPMPALEVFLVFLRLGLTSFGGPVAHLGYYRAELVVRRKWFTEAGYADLVALAQFLPGPASSQVGMAAGLLRAGWPGMLAAWVGFTLPSAALMFAFALGLSRWGGDETAGALAGLKVAAVAVVAQAVAGLWGSLVTDRLRAILALGVAAALLLLPGAGAQVAALLVCALIGWRFLRVKAAAERGLPAVPVSRRMGAALLLTCGAGLLLLPLLAPLGPGWTLLDATFRAGALVFGGGHVVLPLLETGFVPAFVSHETFVAGYGAANAVPGPLFTFATFLGAAQTVASPLLGALISTLGIFLPGALLMAGALPFWSALSARPAARNALAGLNAGVVGLLLAALYNPVFTSGIGGPRDLALALLAYAALSAGRLPAWAVVLGCALVGWAAL</sequence>
<organism evidence="8 9">
    <name type="scientific">Deinococcus marmoris</name>
    <dbReference type="NCBI Taxonomy" id="249408"/>
    <lineage>
        <taxon>Bacteria</taxon>
        <taxon>Thermotogati</taxon>
        <taxon>Deinococcota</taxon>
        <taxon>Deinococci</taxon>
        <taxon>Deinococcales</taxon>
        <taxon>Deinococcaceae</taxon>
        <taxon>Deinococcus</taxon>
    </lineage>
</organism>
<dbReference type="AlphaFoldDB" id="A0A1U7P3L5"/>
<keyword evidence="6 7" id="KW-0472">Membrane</keyword>
<keyword evidence="4 7" id="KW-0812">Transmembrane</keyword>
<feature type="transmembrane region" description="Helical" evidence="7">
    <location>
        <begin position="202"/>
        <end position="223"/>
    </location>
</feature>